<comment type="caution">
    <text evidence="14">The sequence shown here is derived from an EMBL/GenBank/DDBJ whole genome shotgun (WGS) entry which is preliminary data.</text>
</comment>
<evidence type="ECO:0000256" key="12">
    <source>
        <dbReference type="RuleBase" id="RU362012"/>
    </source>
</evidence>
<dbReference type="PROSITE" id="PS51672">
    <property type="entry name" value="ACT_LIKE"/>
    <property type="match status" value="2"/>
</dbReference>
<dbReference type="InterPro" id="IPR045865">
    <property type="entry name" value="ACT-like_dom_sf"/>
</dbReference>
<evidence type="ECO:0000256" key="6">
    <source>
        <dbReference type="ARBA" id="ARBA00022624"/>
    </source>
</evidence>
<dbReference type="GO" id="GO:0004794">
    <property type="term" value="F:threonine deaminase activity"/>
    <property type="evidence" value="ECO:0007669"/>
    <property type="project" value="UniProtKB-EC"/>
</dbReference>
<dbReference type="InterPro" id="IPR038110">
    <property type="entry name" value="TD_ACT-like_sf"/>
</dbReference>
<keyword evidence="10 12" id="KW-0100">Branched-chain amino acid biosynthesis</keyword>
<dbReference type="InterPro" id="IPR050147">
    <property type="entry name" value="Ser/Thr_Dehydratase"/>
</dbReference>
<keyword evidence="8 12" id="KW-0663">Pyridoxal phosphate</keyword>
<reference evidence="14 15" key="2">
    <citation type="submission" date="2024-11" db="EMBL/GenBank/DDBJ databases">
        <title>Using genomics to understand microbial adaptation to soil warming.</title>
        <authorList>
            <person name="Deangelis K.M. PhD."/>
        </authorList>
    </citation>
    <scope>NUCLEOTIDE SEQUENCE [LARGE SCALE GENOMIC DNA]</scope>
    <source>
        <strain evidence="14 15">GAS97</strain>
    </source>
</reference>
<dbReference type="InterPro" id="IPR005787">
    <property type="entry name" value="Thr_deHydtase_biosynth"/>
</dbReference>
<comment type="similarity">
    <text evidence="4 12">Belongs to the serine/threonine dehydratase family.</text>
</comment>
<dbReference type="InterPro" id="IPR001721">
    <property type="entry name" value="TD_ACT-like"/>
</dbReference>
<protein>
    <recommendedName>
        <fullName evidence="12">L-threonine dehydratase</fullName>
        <ecNumber evidence="12">4.3.1.19</ecNumber>
    </recommendedName>
    <alternativeName>
        <fullName evidence="12">Threonine deaminase</fullName>
    </alternativeName>
</protein>
<dbReference type="PANTHER" id="PTHR48078">
    <property type="entry name" value="THREONINE DEHYDRATASE, MITOCHONDRIAL-RELATED"/>
    <property type="match status" value="1"/>
</dbReference>
<evidence type="ECO:0000259" key="13">
    <source>
        <dbReference type="PROSITE" id="PS51672"/>
    </source>
</evidence>
<proteinExistence type="inferred from homology"/>
<keyword evidence="9 12" id="KW-0456">Lyase</keyword>
<feature type="domain" description="ACT-like" evidence="13">
    <location>
        <begin position="453"/>
        <end position="524"/>
    </location>
</feature>
<dbReference type="PROSITE" id="PS00165">
    <property type="entry name" value="DEHYDRATASE_SER_THR"/>
    <property type="match status" value="1"/>
</dbReference>
<evidence type="ECO:0000256" key="11">
    <source>
        <dbReference type="ARBA" id="ARBA00025527"/>
    </source>
</evidence>
<dbReference type="NCBIfam" id="NF009130">
    <property type="entry name" value="PRK12483.1"/>
    <property type="match status" value="1"/>
</dbReference>
<dbReference type="InterPro" id="IPR036052">
    <property type="entry name" value="TrpB-like_PALP_sf"/>
</dbReference>
<dbReference type="EC" id="4.3.1.19" evidence="12"/>
<dbReference type="InterPro" id="IPR000634">
    <property type="entry name" value="Ser/Thr_deHydtase_PyrdxlP-BS"/>
</dbReference>
<evidence type="ECO:0000256" key="3">
    <source>
        <dbReference type="ARBA" id="ARBA00004810"/>
    </source>
</evidence>
<sequence length="627" mass="68186">MHLPILYRKANSNPSGCLPFAASSGLKGFVHANFRRFFGCFFTGDGVFRGRRLEAQRSGLMPCCQRFPAKRLGLTSVCGYQALRAESTPSSPKPVPASPCAIINAFALKNGAHSRANGSGMTHPDYLKKVLTARVYDVARESELEPARNLSARLHNSVYLKREDNQPVFSFKIRGAYNKMVQLSADVLARGVITASAGNHAQGVAYSATRLGCKAVIVVPVTTPQVKIDAMRAFGGPTVEIVQHGESYSDAYGHAVKLQEERGLTFVHPFDDPDVIAGQGTVAMEILRQHQGPIHAIFVPIGGGGLAAGVAAYVKAVRPEIRVIGVQAVDSCAMKQSIAAGERVTLAEVGLFADGTAVKLVGEETFRLCRELLDEILTVDTDALCAAIKDVFQDTRSVLEPSGALAVAGAKLYAEREGLEAKTLVAVTSGANMNFDRMRFVAERAEVGEAREAVFAVTIPEERGSFKRFCELVGTRSVTEFNYRIADAKAAHIFVGVQIKTRSEAVQMANAFIEHGFATVDLSHDELSKQHIRYMVGGHSPLAQDERLLRFEFPERPGALMKFLSSMAPNWNISLFHYRNQGADTSSILVGIQVPASENAEFERFLATLGYPWWDEGANPVYKLFLA</sequence>
<keyword evidence="5 12" id="KW-0028">Amino-acid biosynthesis</keyword>
<dbReference type="Pfam" id="PF00585">
    <property type="entry name" value="Thr_dehydrat_C"/>
    <property type="match status" value="2"/>
</dbReference>
<name>A0ABW8M9A3_9BURK</name>
<evidence type="ECO:0000256" key="1">
    <source>
        <dbReference type="ARBA" id="ARBA00001274"/>
    </source>
</evidence>
<evidence type="ECO:0000256" key="8">
    <source>
        <dbReference type="ARBA" id="ARBA00022898"/>
    </source>
</evidence>
<comment type="subunit">
    <text evidence="12">Homotetramer.</text>
</comment>
<comment type="function">
    <text evidence="11 12">Catalyzes the anaerobic formation of alpha-ketobutyrate and ammonia from threonine in a two-step reaction. The first step involved a dehydration of threonine and a production of enamine intermediates (aminocrotonate), which tautomerizes to its imine form (iminobutyrate). Both intermediates are unstable and short-lived. The second step is the nonenzymatic hydrolysis of the enamine/imine intermediates to form 2-ketobutyrate and free ammonia. In the low water environment of the cell, the second step is accelerated by RidA.</text>
</comment>
<comment type="catalytic activity">
    <reaction evidence="1 12">
        <text>L-threonine = 2-oxobutanoate + NH4(+)</text>
        <dbReference type="Rhea" id="RHEA:22108"/>
        <dbReference type="ChEBI" id="CHEBI:16763"/>
        <dbReference type="ChEBI" id="CHEBI:28938"/>
        <dbReference type="ChEBI" id="CHEBI:57926"/>
        <dbReference type="EC" id="4.3.1.19"/>
    </reaction>
</comment>
<dbReference type="InterPro" id="IPR001926">
    <property type="entry name" value="TrpB-like_PALP"/>
</dbReference>
<dbReference type="CDD" id="cd04907">
    <property type="entry name" value="ACT_ThrD-I_2"/>
    <property type="match status" value="1"/>
</dbReference>
<keyword evidence="6 12" id="KW-0412">Isoleucine biosynthesis</keyword>
<evidence type="ECO:0000256" key="7">
    <source>
        <dbReference type="ARBA" id="ARBA00022737"/>
    </source>
</evidence>
<dbReference type="CDD" id="cd04906">
    <property type="entry name" value="ACT_ThrD-I_1"/>
    <property type="match status" value="1"/>
</dbReference>
<dbReference type="PANTHER" id="PTHR48078:SF11">
    <property type="entry name" value="THREONINE DEHYDRATASE, MITOCHONDRIAL"/>
    <property type="match status" value="1"/>
</dbReference>
<dbReference type="NCBIfam" id="NF006674">
    <property type="entry name" value="PRK09224.1"/>
    <property type="match status" value="1"/>
</dbReference>
<evidence type="ECO:0000313" key="14">
    <source>
        <dbReference type="EMBL" id="MFK4440226.1"/>
    </source>
</evidence>
<feature type="domain" description="ACT-like" evidence="13">
    <location>
        <begin position="547"/>
        <end position="618"/>
    </location>
</feature>
<dbReference type="CDD" id="cd01562">
    <property type="entry name" value="Thr-dehyd"/>
    <property type="match status" value="1"/>
</dbReference>
<gene>
    <name evidence="12" type="primary">ilvA</name>
    <name evidence="14" type="ORF">ABH943_000226</name>
</gene>
<evidence type="ECO:0000256" key="9">
    <source>
        <dbReference type="ARBA" id="ARBA00023239"/>
    </source>
</evidence>
<dbReference type="Gene3D" id="3.40.1020.10">
    <property type="entry name" value="Biosynthetic Threonine Deaminase, Domain 3"/>
    <property type="match status" value="1"/>
</dbReference>
<dbReference type="NCBIfam" id="TIGR01124">
    <property type="entry name" value="ilvA_2Cterm"/>
    <property type="match status" value="1"/>
</dbReference>
<reference evidence="14 15" key="1">
    <citation type="submission" date="2024-10" db="EMBL/GenBank/DDBJ databases">
        <authorList>
            <person name="Deangelis K."/>
            <person name="Huntemann M."/>
            <person name="Clum A."/>
            <person name="Wang J."/>
            <person name="Palaniappan K."/>
            <person name="Ritter S."/>
            <person name="Chen I.-M."/>
            <person name="Stamatis D."/>
            <person name="Reddy T."/>
            <person name="O'Malley R."/>
            <person name="Daum C."/>
            <person name="Ng V."/>
            <person name="Ivanova N."/>
            <person name="Kyrpides N."/>
            <person name="Woyke T."/>
        </authorList>
    </citation>
    <scope>NUCLEOTIDE SEQUENCE [LARGE SCALE GENOMIC DNA]</scope>
    <source>
        <strain evidence="14 15">GAS97</strain>
    </source>
</reference>
<keyword evidence="7" id="KW-0677">Repeat</keyword>
<evidence type="ECO:0000256" key="10">
    <source>
        <dbReference type="ARBA" id="ARBA00023304"/>
    </source>
</evidence>
<dbReference type="SUPFAM" id="SSF53686">
    <property type="entry name" value="Tryptophan synthase beta subunit-like PLP-dependent enzymes"/>
    <property type="match status" value="1"/>
</dbReference>
<dbReference type="SUPFAM" id="SSF55021">
    <property type="entry name" value="ACT-like"/>
    <property type="match status" value="1"/>
</dbReference>
<dbReference type="EMBL" id="JBIYDN010000001">
    <property type="protein sequence ID" value="MFK4440226.1"/>
    <property type="molecule type" value="Genomic_DNA"/>
</dbReference>
<comment type="cofactor">
    <cofactor evidence="2 12">
        <name>pyridoxal 5'-phosphate</name>
        <dbReference type="ChEBI" id="CHEBI:597326"/>
    </cofactor>
</comment>
<dbReference type="Proteomes" id="UP001620514">
    <property type="component" value="Unassembled WGS sequence"/>
</dbReference>
<comment type="pathway">
    <text evidence="3 12">Amino-acid biosynthesis; L-isoleucine biosynthesis; 2-oxobutanoate from L-threonine: step 1/1.</text>
</comment>
<evidence type="ECO:0000313" key="15">
    <source>
        <dbReference type="Proteomes" id="UP001620514"/>
    </source>
</evidence>
<evidence type="ECO:0000256" key="4">
    <source>
        <dbReference type="ARBA" id="ARBA00010869"/>
    </source>
</evidence>
<organism evidence="14 15">
    <name type="scientific">Caballeronia udeis</name>
    <dbReference type="NCBI Taxonomy" id="1232866"/>
    <lineage>
        <taxon>Bacteria</taxon>
        <taxon>Pseudomonadati</taxon>
        <taxon>Pseudomonadota</taxon>
        <taxon>Betaproteobacteria</taxon>
        <taxon>Burkholderiales</taxon>
        <taxon>Burkholderiaceae</taxon>
        <taxon>Caballeronia</taxon>
    </lineage>
</organism>
<keyword evidence="15" id="KW-1185">Reference proteome</keyword>
<accession>A0ABW8M9A3</accession>
<evidence type="ECO:0000256" key="2">
    <source>
        <dbReference type="ARBA" id="ARBA00001933"/>
    </source>
</evidence>
<dbReference type="Gene3D" id="3.40.50.1100">
    <property type="match status" value="2"/>
</dbReference>
<evidence type="ECO:0000256" key="5">
    <source>
        <dbReference type="ARBA" id="ARBA00022605"/>
    </source>
</evidence>
<dbReference type="Pfam" id="PF00291">
    <property type="entry name" value="PALP"/>
    <property type="match status" value="1"/>
</dbReference>